<reference evidence="2" key="1">
    <citation type="journal article" date="2021" name="Proc. Natl. Acad. Sci. U.S.A.">
        <title>A Catalog of Tens of Thousands of Viruses from Human Metagenomes Reveals Hidden Associations with Chronic Diseases.</title>
        <authorList>
            <person name="Tisza M.J."/>
            <person name="Buck C.B."/>
        </authorList>
    </citation>
    <scope>NUCLEOTIDE SEQUENCE</scope>
    <source>
        <strain evidence="2">Ct5Tq8</strain>
    </source>
</reference>
<feature type="region of interest" description="Disordered" evidence="1">
    <location>
        <begin position="10"/>
        <end position="30"/>
    </location>
</feature>
<evidence type="ECO:0000256" key="1">
    <source>
        <dbReference type="SAM" id="MobiDB-lite"/>
    </source>
</evidence>
<evidence type="ECO:0000313" key="2">
    <source>
        <dbReference type="EMBL" id="DAD92526.1"/>
    </source>
</evidence>
<feature type="compositionally biased region" description="Basic and acidic residues" evidence="1">
    <location>
        <begin position="12"/>
        <end position="30"/>
    </location>
</feature>
<proteinExistence type="predicted"/>
<accession>A0A8S5NCU9</accession>
<dbReference type="EMBL" id="BK015138">
    <property type="protein sequence ID" value="DAD92526.1"/>
    <property type="molecule type" value="Genomic_DNA"/>
</dbReference>
<name>A0A8S5NCU9_9CAUD</name>
<protein>
    <submittedName>
        <fullName evidence="2">Uncharacterized protein</fullName>
    </submittedName>
</protein>
<sequence>MTEIVVKLQYQEQRHGPVQRERGGAERTKK</sequence>
<organism evidence="2">
    <name type="scientific">Myoviridae sp. ct5Tq8</name>
    <dbReference type="NCBI Taxonomy" id="2826612"/>
    <lineage>
        <taxon>Viruses</taxon>
        <taxon>Duplodnaviria</taxon>
        <taxon>Heunggongvirae</taxon>
        <taxon>Uroviricota</taxon>
        <taxon>Caudoviricetes</taxon>
    </lineage>
</organism>